<keyword evidence="1" id="KW-1133">Transmembrane helix</keyword>
<evidence type="ECO:0000313" key="3">
    <source>
        <dbReference type="Proteomes" id="UP000000552"/>
    </source>
</evidence>
<dbReference type="EMBL" id="AP003017">
    <property type="protein sequence ID" value="BAB54772.1"/>
    <property type="molecule type" value="Genomic_DNA"/>
</dbReference>
<organism evidence="2 3">
    <name type="scientific">Mesorhizobium japonicum (strain LMG 29417 / CECT 9101 / MAFF 303099)</name>
    <name type="common">Mesorhizobium loti (strain MAFF 303099)</name>
    <dbReference type="NCBI Taxonomy" id="266835"/>
    <lineage>
        <taxon>Bacteria</taxon>
        <taxon>Pseudomonadati</taxon>
        <taxon>Pseudomonadota</taxon>
        <taxon>Alphaproteobacteria</taxon>
        <taxon>Hyphomicrobiales</taxon>
        <taxon>Phyllobacteriaceae</taxon>
        <taxon>Mesorhizobium</taxon>
    </lineage>
</organism>
<dbReference type="KEGG" id="mlo:mll9574"/>
<protein>
    <submittedName>
        <fullName evidence="2">Mll9574 protein</fullName>
    </submittedName>
</protein>
<gene>
    <name evidence="2" type="ordered locus">mll9574</name>
</gene>
<keyword evidence="1" id="KW-0812">Transmembrane</keyword>
<geneLocation type="plasmid" evidence="2 3">
    <name>pMLb</name>
</geneLocation>
<dbReference type="AlphaFoldDB" id="Q98P83"/>
<proteinExistence type="predicted"/>
<sequence>MPMGTRRAEIFAKPMAQNHLSDDPLVATHISNRILMAAENSKTAKSERAEATGASETPAIEVVGDKDDLLHHEIANLLIRMVLPAYRSDFFPILLLLAIYTLFAFGAALFLLLGWAVYRA</sequence>
<dbReference type="HOGENOM" id="CLU_2047826_0_0_5"/>
<keyword evidence="2" id="KW-0614">Plasmid</keyword>
<name>Q98P83_RHILO</name>
<reference evidence="2 3" key="1">
    <citation type="journal article" date="2000" name="DNA Res.">
        <title>Complete genome structure of the nitrogen-fixing symbiotic bacterium Mesorhizobium loti.</title>
        <authorList>
            <person name="Kaneko T."/>
            <person name="Nakamura Y."/>
            <person name="Sato S."/>
            <person name="Asamizu E."/>
            <person name="Kato T."/>
            <person name="Sasamoto S."/>
            <person name="Watanabe A."/>
            <person name="Idesawa K."/>
            <person name="Ishikawa A."/>
            <person name="Kawashima K."/>
            <person name="Kimura T."/>
            <person name="Kishida Y."/>
            <person name="Kiyokawa C."/>
            <person name="Kohara M."/>
            <person name="Matsumoto M."/>
            <person name="Matsuno A."/>
            <person name="Mochizuki Y."/>
            <person name="Nakayama S."/>
            <person name="Nakazaki N."/>
            <person name="Shimpo S."/>
            <person name="Sugimoto M."/>
            <person name="Takeuchi C."/>
            <person name="Yamada M."/>
            <person name="Tabata S."/>
        </authorList>
    </citation>
    <scope>NUCLEOTIDE SEQUENCE [LARGE SCALE GENOMIC DNA]</scope>
    <source>
        <strain evidence="3">LMG 29417 / CECT 9101 / MAFF 303099</strain>
        <plasmid evidence="2 3">pMLb</plasmid>
    </source>
</reference>
<keyword evidence="1" id="KW-0472">Membrane</keyword>
<evidence type="ECO:0000256" key="1">
    <source>
        <dbReference type="SAM" id="Phobius"/>
    </source>
</evidence>
<dbReference type="Proteomes" id="UP000000552">
    <property type="component" value="Plasmid pMLb"/>
</dbReference>
<accession>Q98P83</accession>
<feature type="transmembrane region" description="Helical" evidence="1">
    <location>
        <begin position="90"/>
        <end position="118"/>
    </location>
</feature>
<evidence type="ECO:0000313" key="2">
    <source>
        <dbReference type="EMBL" id="BAB54772.1"/>
    </source>
</evidence>